<dbReference type="AlphaFoldDB" id="A0A123TDQ9"/>
<evidence type="ECO:0000313" key="2">
    <source>
        <dbReference type="Proteomes" id="UP000072794"/>
    </source>
</evidence>
<dbReference type="EMBL" id="FIHA01000080">
    <property type="protein sequence ID" value="CYV17720.1"/>
    <property type="molecule type" value="Genomic_DNA"/>
</dbReference>
<evidence type="ECO:0000313" key="1">
    <source>
        <dbReference type="EMBL" id="CYV17720.1"/>
    </source>
</evidence>
<accession>A0A123TDQ9</accession>
<name>A0A123TDQ9_STRSU</name>
<sequence>MCDSLTVFHFENMKWYYYLVLATIIINDTNRDWIVTICLWKVTYKFINNLTCFSWKTNLLNNFSLYFLSTAGWKDTSFASYLWLVAIRFRKNTDWQFMCDSLTVFHFENMKWYYYFVLAAIIINDTNRDWIVTICLWKVTYKFINNLTYFGWKTDLLNNFSLYFLSTAIWKDTSFASYLWLVAIRFRKNTDWQFMCDARALVNRENM</sequence>
<organism evidence="1 2">
    <name type="scientific">Streptococcus suis</name>
    <dbReference type="NCBI Taxonomy" id="1307"/>
    <lineage>
        <taxon>Bacteria</taxon>
        <taxon>Bacillati</taxon>
        <taxon>Bacillota</taxon>
        <taxon>Bacilli</taxon>
        <taxon>Lactobacillales</taxon>
        <taxon>Streptococcaceae</taxon>
        <taxon>Streptococcus</taxon>
    </lineage>
</organism>
<reference evidence="1 2" key="1">
    <citation type="submission" date="2016-02" db="EMBL/GenBank/DDBJ databases">
        <authorList>
            <consortium name="Pathogen Informatics"/>
        </authorList>
    </citation>
    <scope>NUCLEOTIDE SEQUENCE [LARGE SCALE GENOMIC DNA]</scope>
    <source>
        <strain evidence="1 2">LSS52</strain>
    </source>
</reference>
<protein>
    <submittedName>
        <fullName evidence="1">Uncharacterized protein</fullName>
    </submittedName>
</protein>
<dbReference type="Proteomes" id="UP000072794">
    <property type="component" value="Unassembled WGS sequence"/>
</dbReference>
<gene>
    <name evidence="1" type="ORF">ERS132414_02352</name>
</gene>
<proteinExistence type="predicted"/>